<organism evidence="1 2">
    <name type="scientific">Popillia japonica</name>
    <name type="common">Japanese beetle</name>
    <dbReference type="NCBI Taxonomy" id="7064"/>
    <lineage>
        <taxon>Eukaryota</taxon>
        <taxon>Metazoa</taxon>
        <taxon>Ecdysozoa</taxon>
        <taxon>Arthropoda</taxon>
        <taxon>Hexapoda</taxon>
        <taxon>Insecta</taxon>
        <taxon>Pterygota</taxon>
        <taxon>Neoptera</taxon>
        <taxon>Endopterygota</taxon>
        <taxon>Coleoptera</taxon>
        <taxon>Polyphaga</taxon>
        <taxon>Scarabaeiformia</taxon>
        <taxon>Scarabaeidae</taxon>
        <taxon>Rutelinae</taxon>
        <taxon>Popillia</taxon>
    </lineage>
</organism>
<reference evidence="1 2" key="1">
    <citation type="journal article" date="2024" name="BMC Genomics">
        <title>De novo assembly and annotation of Popillia japonica's genome with initial clues to its potential as an invasive pest.</title>
        <authorList>
            <person name="Cucini C."/>
            <person name="Boschi S."/>
            <person name="Funari R."/>
            <person name="Cardaioli E."/>
            <person name="Iannotti N."/>
            <person name="Marturano G."/>
            <person name="Paoli F."/>
            <person name="Bruttini M."/>
            <person name="Carapelli A."/>
            <person name="Frati F."/>
            <person name="Nardi F."/>
        </authorList>
    </citation>
    <scope>NUCLEOTIDE SEQUENCE [LARGE SCALE GENOMIC DNA]</scope>
    <source>
        <strain evidence="1">DMR45628</strain>
    </source>
</reference>
<keyword evidence="2" id="KW-1185">Reference proteome</keyword>
<proteinExistence type="predicted"/>
<accession>A0AAW1N4G7</accession>
<name>A0AAW1N4G7_POPJA</name>
<dbReference type="AlphaFoldDB" id="A0AAW1N4G7"/>
<dbReference type="EMBL" id="JASPKY010000013">
    <property type="protein sequence ID" value="KAK9753502.1"/>
    <property type="molecule type" value="Genomic_DNA"/>
</dbReference>
<comment type="caution">
    <text evidence="1">The sequence shown here is derived from an EMBL/GenBank/DDBJ whole genome shotgun (WGS) entry which is preliminary data.</text>
</comment>
<protein>
    <submittedName>
        <fullName evidence="1">Uncharacterized protein</fullName>
    </submittedName>
</protein>
<gene>
    <name evidence="1" type="ORF">QE152_g2058</name>
</gene>
<dbReference type="Proteomes" id="UP001458880">
    <property type="component" value="Unassembled WGS sequence"/>
</dbReference>
<evidence type="ECO:0000313" key="2">
    <source>
        <dbReference type="Proteomes" id="UP001458880"/>
    </source>
</evidence>
<evidence type="ECO:0000313" key="1">
    <source>
        <dbReference type="EMBL" id="KAK9753502.1"/>
    </source>
</evidence>
<sequence>MNGSVECIIDANYYNSIPPDPLHLPYMILPSDSDIHYHQHYHHYPSTTNTIADTEAIAKYCSSIQVKNRNGNDVEDMKPYIFDNNNDYYKSRVKSLNRVHLTSSITFVRR</sequence>